<dbReference type="PANTHER" id="PTHR11054:SF0">
    <property type="entry name" value="6-PHOSPHOGLUCONOLACTONASE"/>
    <property type="match status" value="1"/>
</dbReference>
<proteinExistence type="predicted"/>
<gene>
    <name evidence="2" type="ORF">GQ61_06780</name>
</gene>
<dbReference type="Proteomes" id="UP000237351">
    <property type="component" value="Chromosome"/>
</dbReference>
<dbReference type="KEGG" id="naf:GQ61_06780"/>
<dbReference type="EMBL" id="CP008743">
    <property type="protein sequence ID" value="ARN85042.1"/>
    <property type="molecule type" value="Genomic_DNA"/>
</dbReference>
<dbReference type="OrthoDB" id="9810967at2"/>
<keyword evidence="3" id="KW-1185">Reference proteome</keyword>
<evidence type="ECO:0000259" key="1">
    <source>
        <dbReference type="Pfam" id="PF01182"/>
    </source>
</evidence>
<name>A0A1W6N5E4_9PROT</name>
<organism evidence="2 3">
    <name type="scientific">Candidatus Nucleicultrix amoebiphila FS5</name>
    <dbReference type="NCBI Taxonomy" id="1414854"/>
    <lineage>
        <taxon>Bacteria</taxon>
        <taxon>Pseudomonadati</taxon>
        <taxon>Pseudomonadota</taxon>
        <taxon>Alphaproteobacteria</taxon>
        <taxon>Holosporales</taxon>
        <taxon>Candidatus Nucleicultricaceae</taxon>
        <taxon>Candidatus Nucleicultrix</taxon>
    </lineage>
</organism>
<reference evidence="2 3" key="1">
    <citation type="submission" date="2014-06" db="EMBL/GenBank/DDBJ databases">
        <title>The genome of the endonuclear symbiont Nucleicultrix amoebiphila.</title>
        <authorList>
            <person name="Schulz F."/>
            <person name="Horn M."/>
        </authorList>
    </citation>
    <scope>NUCLEOTIDE SEQUENCE [LARGE SCALE GENOMIC DNA]</scope>
    <source>
        <strain evidence="2 3">FS5</strain>
    </source>
</reference>
<dbReference type="SUPFAM" id="SSF100950">
    <property type="entry name" value="NagB/RpiA/CoA transferase-like"/>
    <property type="match status" value="1"/>
</dbReference>
<dbReference type="Gene3D" id="3.40.50.1360">
    <property type="match status" value="1"/>
</dbReference>
<dbReference type="STRING" id="1414854.GQ61_06780"/>
<dbReference type="GO" id="GO:0005975">
    <property type="term" value="P:carbohydrate metabolic process"/>
    <property type="evidence" value="ECO:0007669"/>
    <property type="project" value="InterPro"/>
</dbReference>
<accession>A0A1W6N5E4</accession>
<dbReference type="AlphaFoldDB" id="A0A1W6N5E4"/>
<dbReference type="InterPro" id="IPR006148">
    <property type="entry name" value="Glc/Gal-6P_isomerase"/>
</dbReference>
<evidence type="ECO:0000313" key="2">
    <source>
        <dbReference type="EMBL" id="ARN85042.1"/>
    </source>
</evidence>
<evidence type="ECO:0000313" key="3">
    <source>
        <dbReference type="Proteomes" id="UP000237351"/>
    </source>
</evidence>
<feature type="domain" description="Glucosamine/galactosamine-6-phosphate isomerase" evidence="1">
    <location>
        <begin position="25"/>
        <end position="199"/>
    </location>
</feature>
<protein>
    <recommendedName>
        <fullName evidence="1">Glucosamine/galactosamine-6-phosphate isomerase domain-containing protein</fullName>
    </recommendedName>
</protein>
<dbReference type="PANTHER" id="PTHR11054">
    <property type="entry name" value="6-PHOSPHOGLUCONOLACTONASE"/>
    <property type="match status" value="1"/>
</dbReference>
<sequence length="225" mass="25430">MILNSSKGTKHEVHYSFIEAERLVLNELKESLIADVSNFGRATLILTGGQSIRYFLSSIAALDIPWEKIIISLTDDRLVPRESKDSNEGLLLRDFFTFEGPSKSLFISLKDVVLKGKKEYQNFFQRILPLSCVIMSMGDDGHVASLFPEDEDALSSSDPIIITQRADFKRVSLSLPLLLKAKRRFILALGKKKCDFLESGNFQQFPLSTLFKESYIVKVTDICLK</sequence>
<dbReference type="Pfam" id="PF01182">
    <property type="entry name" value="Glucosamine_iso"/>
    <property type="match status" value="1"/>
</dbReference>
<dbReference type="InterPro" id="IPR039104">
    <property type="entry name" value="6PGL"/>
</dbReference>
<dbReference type="RefSeq" id="WP_085784557.1">
    <property type="nucleotide sequence ID" value="NZ_CP008743.1"/>
</dbReference>
<dbReference type="InterPro" id="IPR037171">
    <property type="entry name" value="NagB/RpiA_transferase-like"/>
</dbReference>